<feature type="domain" description="FAD-binding PCMH-type" evidence="9">
    <location>
        <begin position="48"/>
        <end position="226"/>
    </location>
</feature>
<dbReference type="PANTHER" id="PTHR13878:SF127">
    <property type="entry name" value="CYTOKININ DEHYDROGENASE 3"/>
    <property type="match status" value="1"/>
</dbReference>
<dbReference type="Gene3D" id="3.30.465.10">
    <property type="match status" value="1"/>
</dbReference>
<evidence type="ECO:0000256" key="4">
    <source>
        <dbReference type="ARBA" id="ARBA00022630"/>
    </source>
</evidence>
<comment type="caution">
    <text evidence="10">The sequence shown here is derived from an EMBL/GenBank/DDBJ whole genome shotgun (WGS) entry which is preliminary data.</text>
</comment>
<evidence type="ECO:0000256" key="1">
    <source>
        <dbReference type="ARBA" id="ARBA00001974"/>
    </source>
</evidence>
<dbReference type="InterPro" id="IPR016164">
    <property type="entry name" value="FAD-linked_Oxase-like_C"/>
</dbReference>
<evidence type="ECO:0000256" key="8">
    <source>
        <dbReference type="SAM" id="SignalP"/>
    </source>
</evidence>
<reference evidence="10" key="1">
    <citation type="submission" date="2018-01" db="EMBL/GenBank/DDBJ databases">
        <authorList>
            <person name="Mao J.F."/>
        </authorList>
    </citation>
    <scope>NUCLEOTIDE SEQUENCE</scope>
    <source>
        <strain evidence="10">Huo1</strain>
        <tissue evidence="10">Leaf</tissue>
    </source>
</reference>
<dbReference type="InterPro" id="IPR015345">
    <property type="entry name" value="Cytokinin_DH_FAD/cytokin-bd"/>
</dbReference>
<dbReference type="Gene3D" id="3.40.462.10">
    <property type="entry name" value="FAD-linked oxidases, C-terminal domain"/>
    <property type="match status" value="1"/>
</dbReference>
<dbReference type="PANTHER" id="PTHR13878">
    <property type="entry name" value="GULONOLACTONE OXIDASE"/>
    <property type="match status" value="1"/>
</dbReference>
<organism evidence="10">
    <name type="scientific">Salvia splendens</name>
    <name type="common">Scarlet sage</name>
    <dbReference type="NCBI Taxonomy" id="180675"/>
    <lineage>
        <taxon>Eukaryota</taxon>
        <taxon>Viridiplantae</taxon>
        <taxon>Streptophyta</taxon>
        <taxon>Embryophyta</taxon>
        <taxon>Tracheophyta</taxon>
        <taxon>Spermatophyta</taxon>
        <taxon>Magnoliopsida</taxon>
        <taxon>eudicotyledons</taxon>
        <taxon>Gunneridae</taxon>
        <taxon>Pentapetalae</taxon>
        <taxon>asterids</taxon>
        <taxon>lamiids</taxon>
        <taxon>Lamiales</taxon>
        <taxon>Lamiaceae</taxon>
        <taxon>Nepetoideae</taxon>
        <taxon>Mentheae</taxon>
        <taxon>Salviinae</taxon>
        <taxon>Salvia</taxon>
        <taxon>Salvia subgen. Calosphace</taxon>
        <taxon>core Calosphace</taxon>
    </lineage>
</organism>
<evidence type="ECO:0000256" key="2">
    <source>
        <dbReference type="ARBA" id="ARBA00005466"/>
    </source>
</evidence>
<dbReference type="Pfam" id="PF01565">
    <property type="entry name" value="FAD_binding_4"/>
    <property type="match status" value="1"/>
</dbReference>
<keyword evidence="11" id="KW-1185">Reference proteome</keyword>
<dbReference type="EC" id="1.5.99.12" evidence="3"/>
<dbReference type="InterPro" id="IPR036318">
    <property type="entry name" value="FAD-bd_PCMH-like_sf"/>
</dbReference>
<dbReference type="InterPro" id="IPR006093">
    <property type="entry name" value="Oxy_OxRdtase_FAD_BS"/>
</dbReference>
<keyword evidence="5" id="KW-0274">FAD</keyword>
<dbReference type="InterPro" id="IPR016167">
    <property type="entry name" value="FAD-bd_PCMH_sub1"/>
</dbReference>
<keyword evidence="6" id="KW-0560">Oxidoreductase</keyword>
<name>A0A8X8YHS4_SALSN</name>
<dbReference type="InterPro" id="IPR050432">
    <property type="entry name" value="FAD-linked_Oxidoreductases_BP"/>
</dbReference>
<feature type="signal peptide" evidence="8">
    <location>
        <begin position="1"/>
        <end position="25"/>
    </location>
</feature>
<evidence type="ECO:0000256" key="6">
    <source>
        <dbReference type="ARBA" id="ARBA00023002"/>
    </source>
</evidence>
<dbReference type="PROSITE" id="PS51387">
    <property type="entry name" value="FAD_PCMH"/>
    <property type="match status" value="1"/>
</dbReference>
<dbReference type="Proteomes" id="UP000298416">
    <property type="component" value="Unassembled WGS sequence"/>
</dbReference>
<evidence type="ECO:0000256" key="5">
    <source>
        <dbReference type="ARBA" id="ARBA00022827"/>
    </source>
</evidence>
<dbReference type="Pfam" id="PF09265">
    <property type="entry name" value="Cytokin-bind"/>
    <property type="match status" value="1"/>
</dbReference>
<keyword evidence="8" id="KW-0732">Signal</keyword>
<evidence type="ECO:0000256" key="7">
    <source>
        <dbReference type="ARBA" id="ARBA00048224"/>
    </source>
</evidence>
<dbReference type="EMBL" id="PNBA02000003">
    <property type="protein sequence ID" value="KAG6431694.1"/>
    <property type="molecule type" value="Genomic_DNA"/>
</dbReference>
<reference evidence="10" key="2">
    <citation type="submission" date="2020-08" db="EMBL/GenBank/DDBJ databases">
        <title>Plant Genome Project.</title>
        <authorList>
            <person name="Zhang R.-G."/>
        </authorList>
    </citation>
    <scope>NUCLEOTIDE SEQUENCE</scope>
    <source>
        <strain evidence="10">Huo1</strain>
        <tissue evidence="10">Leaf</tissue>
    </source>
</reference>
<protein>
    <recommendedName>
        <fullName evidence="3">cytokinin dehydrogenase</fullName>
        <ecNumber evidence="3">1.5.99.12</ecNumber>
    </recommendedName>
</protein>
<comment type="catalytic activity">
    <reaction evidence="7">
        <text>N(6)-dimethylallyladenine + A + H2O = 3-methyl-2-butenal + adenine + AH2</text>
        <dbReference type="Rhea" id="RHEA:13625"/>
        <dbReference type="ChEBI" id="CHEBI:13193"/>
        <dbReference type="ChEBI" id="CHEBI:15377"/>
        <dbReference type="ChEBI" id="CHEBI:15825"/>
        <dbReference type="ChEBI" id="CHEBI:16708"/>
        <dbReference type="ChEBI" id="CHEBI:17499"/>
        <dbReference type="ChEBI" id="CHEBI:17660"/>
        <dbReference type="EC" id="1.5.99.12"/>
    </reaction>
</comment>
<proteinExistence type="inferred from homology"/>
<feature type="chain" id="PRO_5036480197" description="cytokinin dehydrogenase" evidence="8">
    <location>
        <begin position="26"/>
        <end position="499"/>
    </location>
</feature>
<dbReference type="SUPFAM" id="SSF55103">
    <property type="entry name" value="FAD-linked oxidases, C-terminal domain"/>
    <property type="match status" value="1"/>
</dbReference>
<dbReference type="Gene3D" id="3.30.43.10">
    <property type="entry name" value="Uridine Diphospho-n-acetylenolpyruvylglucosamine Reductase, domain 2"/>
    <property type="match status" value="1"/>
</dbReference>
<evidence type="ECO:0000313" key="11">
    <source>
        <dbReference type="Proteomes" id="UP000298416"/>
    </source>
</evidence>
<dbReference type="OrthoDB" id="415825at2759"/>
<dbReference type="InterPro" id="IPR006094">
    <property type="entry name" value="Oxid_FAD_bind_N"/>
</dbReference>
<evidence type="ECO:0000256" key="3">
    <source>
        <dbReference type="ARBA" id="ARBA00011928"/>
    </source>
</evidence>
<dbReference type="InterPro" id="IPR016170">
    <property type="entry name" value="Cytok_DH_C_sf"/>
</dbReference>
<dbReference type="GO" id="GO:0009690">
    <property type="term" value="P:cytokinin metabolic process"/>
    <property type="evidence" value="ECO:0007669"/>
    <property type="project" value="InterPro"/>
</dbReference>
<accession>A0A8X8YHS4</accession>
<dbReference type="GO" id="GO:0071949">
    <property type="term" value="F:FAD binding"/>
    <property type="evidence" value="ECO:0007669"/>
    <property type="project" value="InterPro"/>
</dbReference>
<evidence type="ECO:0000259" key="9">
    <source>
        <dbReference type="PROSITE" id="PS51387"/>
    </source>
</evidence>
<dbReference type="GO" id="GO:0019139">
    <property type="term" value="F:cytokinin dehydrogenase activity"/>
    <property type="evidence" value="ECO:0007669"/>
    <property type="project" value="UniProtKB-EC"/>
</dbReference>
<dbReference type="InterPro" id="IPR016169">
    <property type="entry name" value="FAD-bd_PCMH_sub2"/>
</dbReference>
<gene>
    <name evidence="10" type="ORF">SASPL_109776</name>
</gene>
<dbReference type="PROSITE" id="PS00862">
    <property type="entry name" value="OX2_COVAL_FAD"/>
    <property type="match status" value="1"/>
</dbReference>
<keyword evidence="4" id="KW-0285">Flavoprotein</keyword>
<dbReference type="InterPro" id="IPR016166">
    <property type="entry name" value="FAD-bd_PCMH"/>
</dbReference>
<sequence>MHPSTLSILLLIISLTLTTIPSAASKPEIIRSDAASLSLGSTDYGNIVHDLPAGVAYPSSEKDVVELIRASHALREPFAVAARGRGHSVRGQAMAGGGVVVDMAALGKGKKGRIRIDLEGMYADVGGEQLWVDVLKEAAAVGVAPVSWTDYVYLSVGGTLSNAGISGQAFVHGPQISNVVELDVITGKGEFMTCSSTRNPELFFGVLGGLGQFGIITRARIVLDKAPTRVKWAKLLYSDFTTFTVDQEHLISNNASNYVEGFIVTNENAASDWTSSSPSRKAEVAALLKKQGVLYSIEFVKYYDNYTAATIDQEFDTLLKELKYMSGYNATTDASFVEFINRLGDLDNGTPPLPSHPWLNLFIPKSSIVEFNAGVLAGMLPKLNDPKLNETFGIFIFYPFNRNKWDDRMTAVVPDEEVFYTLAALHTAPQDGYKSIDEFNNEILEFCKSKGLKVKQYLPNIKAKKEWMDHFGTKWETVEKRKAMFDPKNILSPAQRIFN</sequence>
<evidence type="ECO:0000313" key="10">
    <source>
        <dbReference type="EMBL" id="KAG6431694.1"/>
    </source>
</evidence>
<comment type="similarity">
    <text evidence="2">Belongs to the oxygen-dependent FAD-linked oxidoreductase family.</text>
</comment>
<comment type="cofactor">
    <cofactor evidence="1">
        <name>FAD</name>
        <dbReference type="ChEBI" id="CHEBI:57692"/>
    </cofactor>
</comment>
<dbReference type="AlphaFoldDB" id="A0A8X8YHS4"/>
<dbReference type="SUPFAM" id="SSF56176">
    <property type="entry name" value="FAD-binding/transporter-associated domain-like"/>
    <property type="match status" value="1"/>
</dbReference>